<dbReference type="AlphaFoldDB" id="A0A2G9Z9K1"/>
<sequence>MSQFYNPKRSRNLYDENKHEPYRLSRSKIELFMKCPRCFYLDRRLGVGQPPGPPFSLNSAVDLLLKKEFDIHRAAGEPHPLMAAYGVDAVPFAHEKMDEWRDSLGGGITYLHEPTNLLITGGVDDVWVNPQGELIIVDYKATAKSSEVNIDAEWQIAYKRQMELYQWLFRKNGFKVSPIGYFVYVNGKIDRRAFDGKLEFEVKLIPYEGRDMWVEGVIGKIHACLASDELPEAGAECDFCAYRRAACGLEHGLKQI</sequence>
<evidence type="ECO:0000313" key="3">
    <source>
        <dbReference type="Proteomes" id="UP000228812"/>
    </source>
</evidence>
<feature type="domain" description="PD-(D/E)XK endonuclease-like" evidence="1">
    <location>
        <begin position="101"/>
        <end position="244"/>
    </location>
</feature>
<evidence type="ECO:0000313" key="2">
    <source>
        <dbReference type="EMBL" id="PIP29859.1"/>
    </source>
</evidence>
<dbReference type="Gene3D" id="3.90.320.10">
    <property type="match status" value="1"/>
</dbReference>
<dbReference type="Pfam" id="PF12705">
    <property type="entry name" value="PDDEXK_1"/>
    <property type="match status" value="1"/>
</dbReference>
<reference evidence="2 3" key="1">
    <citation type="submission" date="2017-09" db="EMBL/GenBank/DDBJ databases">
        <title>Depth-based differentiation of microbial function through sediment-hosted aquifers and enrichment of novel symbionts in the deep terrestrial subsurface.</title>
        <authorList>
            <person name="Probst A.J."/>
            <person name="Ladd B."/>
            <person name="Jarett J.K."/>
            <person name="Geller-Mcgrath D.E."/>
            <person name="Sieber C.M."/>
            <person name="Emerson J.B."/>
            <person name="Anantharaman K."/>
            <person name="Thomas B.C."/>
            <person name="Malmstrom R."/>
            <person name="Stieglmeier M."/>
            <person name="Klingl A."/>
            <person name="Woyke T."/>
            <person name="Ryan C.M."/>
            <person name="Banfield J.F."/>
        </authorList>
    </citation>
    <scope>NUCLEOTIDE SEQUENCE [LARGE SCALE GENOMIC DNA]</scope>
    <source>
        <strain evidence="2">CG23_combo_of_CG06-09_8_20_14_all_54_14</strain>
    </source>
</reference>
<organism evidence="2 3">
    <name type="scientific">Candidatus Jorgensenbacteria bacterium CG23_combo_of_CG06-09_8_20_14_all_54_14</name>
    <dbReference type="NCBI Taxonomy" id="1974595"/>
    <lineage>
        <taxon>Bacteria</taxon>
        <taxon>Candidatus Joergenseniibacteriota</taxon>
    </lineage>
</organism>
<accession>A0A2G9Z9K1</accession>
<evidence type="ECO:0000259" key="1">
    <source>
        <dbReference type="Pfam" id="PF12705"/>
    </source>
</evidence>
<protein>
    <recommendedName>
        <fullName evidence="1">PD-(D/E)XK endonuclease-like domain-containing protein</fullName>
    </recommendedName>
</protein>
<dbReference type="EMBL" id="PCRZ01000032">
    <property type="protein sequence ID" value="PIP29859.1"/>
    <property type="molecule type" value="Genomic_DNA"/>
</dbReference>
<dbReference type="InterPro" id="IPR038726">
    <property type="entry name" value="PDDEXK_AddAB-type"/>
</dbReference>
<name>A0A2G9Z9K1_9BACT</name>
<dbReference type="InterPro" id="IPR011604">
    <property type="entry name" value="PDDEXK-like_dom_sf"/>
</dbReference>
<dbReference type="Proteomes" id="UP000228812">
    <property type="component" value="Unassembled WGS sequence"/>
</dbReference>
<gene>
    <name evidence="2" type="ORF">COX26_01860</name>
</gene>
<proteinExistence type="predicted"/>
<comment type="caution">
    <text evidence="2">The sequence shown here is derived from an EMBL/GenBank/DDBJ whole genome shotgun (WGS) entry which is preliminary data.</text>
</comment>